<dbReference type="InterPro" id="IPR050445">
    <property type="entry name" value="Bact_polysacc_biosynth/exp"/>
</dbReference>
<evidence type="ECO:0000313" key="9">
    <source>
        <dbReference type="EMBL" id="PIL39959.1"/>
    </source>
</evidence>
<evidence type="ECO:0008006" key="11">
    <source>
        <dbReference type="Google" id="ProtNLM"/>
    </source>
</evidence>
<feature type="domain" description="Tyrosine-protein kinase G-rich" evidence="8">
    <location>
        <begin position="303"/>
        <end position="377"/>
    </location>
</feature>
<keyword evidence="4 6" id="KW-1133">Transmembrane helix</keyword>
<dbReference type="PANTHER" id="PTHR32309:SF13">
    <property type="entry name" value="FERRIC ENTEROBACTIN TRANSPORT PROTEIN FEPE"/>
    <property type="match status" value="1"/>
</dbReference>
<keyword evidence="3 6" id="KW-0812">Transmembrane</keyword>
<keyword evidence="5 6" id="KW-0472">Membrane</keyword>
<gene>
    <name evidence="9" type="ORF">CR103_09540</name>
</gene>
<dbReference type="PANTHER" id="PTHR32309">
    <property type="entry name" value="TYROSINE-PROTEIN KINASE"/>
    <property type="match status" value="1"/>
</dbReference>
<dbReference type="Pfam" id="PF02706">
    <property type="entry name" value="Wzz"/>
    <property type="match status" value="1"/>
</dbReference>
<keyword evidence="10" id="KW-1185">Reference proteome</keyword>
<feature type="domain" description="Polysaccharide chain length determinant N-terminal" evidence="7">
    <location>
        <begin position="20"/>
        <end position="114"/>
    </location>
</feature>
<dbReference type="GO" id="GO:0005886">
    <property type="term" value="C:plasma membrane"/>
    <property type="evidence" value="ECO:0007669"/>
    <property type="project" value="UniProtKB-SubCell"/>
</dbReference>
<dbReference type="InterPro" id="IPR032807">
    <property type="entry name" value="GNVR"/>
</dbReference>
<sequence length="407" mass="44951">MSEQLEHSTQRSKVETAESEIHLLDLLLVLAQQKWLVIGTPVVFGTIALVTSLLMTPIFTSVAKIMPSQQQQGAGLGTMLGQLGGLAAAAGAVKSPNDLYVGLLESRTISDRLIIRLKLKERYLMATMDDTRALLAGATAISSDKKSGFISIRTNDKDPMFAAELANAYVDELTKLTQTMELTEASQRRLFFEKQLKDAADQLAMAEVALRGTQEKTGMVQPEAQVQAIITSVAQLKGTIAAKEVQLNAMKTFAAERNPELLRTQEELRGLRVQLTKLERNRPSEEGDFMVPTGRIPEVGVQYVRSVRTVKYYETIFELMAKQFELAKVDEAKDSTLIQVLDKAVPAERKTKPSRALITLTGAFGGAFLGLILAFMRGAYRASRRNPQSLERWHRVSSALARKPVRT</sequence>
<dbReference type="Pfam" id="PF13807">
    <property type="entry name" value="GNVR"/>
    <property type="match status" value="1"/>
</dbReference>
<evidence type="ECO:0000256" key="6">
    <source>
        <dbReference type="SAM" id="Phobius"/>
    </source>
</evidence>
<dbReference type="AlphaFoldDB" id="A0A2G8T1R8"/>
<dbReference type="RefSeq" id="WP_099915770.1">
    <property type="nucleotide sequence ID" value="NZ_BMHS01000014.1"/>
</dbReference>
<evidence type="ECO:0000259" key="8">
    <source>
        <dbReference type="Pfam" id="PF13807"/>
    </source>
</evidence>
<feature type="transmembrane region" description="Helical" evidence="6">
    <location>
        <begin position="356"/>
        <end position="376"/>
    </location>
</feature>
<evidence type="ECO:0000256" key="5">
    <source>
        <dbReference type="ARBA" id="ARBA00023136"/>
    </source>
</evidence>
<comment type="caution">
    <text evidence="9">The sequence shown here is derived from an EMBL/GenBank/DDBJ whole genome shotgun (WGS) entry which is preliminary data.</text>
</comment>
<dbReference type="Proteomes" id="UP000228593">
    <property type="component" value="Unassembled WGS sequence"/>
</dbReference>
<dbReference type="InterPro" id="IPR003856">
    <property type="entry name" value="LPS_length_determ_N"/>
</dbReference>
<proteinExistence type="predicted"/>
<evidence type="ECO:0000313" key="10">
    <source>
        <dbReference type="Proteomes" id="UP000228593"/>
    </source>
</evidence>
<evidence type="ECO:0000256" key="3">
    <source>
        <dbReference type="ARBA" id="ARBA00022692"/>
    </source>
</evidence>
<dbReference type="GO" id="GO:0004713">
    <property type="term" value="F:protein tyrosine kinase activity"/>
    <property type="evidence" value="ECO:0007669"/>
    <property type="project" value="TreeGrafter"/>
</dbReference>
<evidence type="ECO:0000256" key="2">
    <source>
        <dbReference type="ARBA" id="ARBA00022475"/>
    </source>
</evidence>
<keyword evidence="2" id="KW-1003">Cell membrane</keyword>
<comment type="subcellular location">
    <subcellularLocation>
        <location evidence="1">Cell membrane</location>
        <topology evidence="1">Multi-pass membrane protein</topology>
    </subcellularLocation>
</comment>
<protein>
    <recommendedName>
        <fullName evidence="11">Lipopolysaccharide biosynthesis protein</fullName>
    </recommendedName>
</protein>
<organism evidence="9 10">
    <name type="scientific">Massilia psychrophila</name>
    <dbReference type="NCBI Taxonomy" id="1603353"/>
    <lineage>
        <taxon>Bacteria</taxon>
        <taxon>Pseudomonadati</taxon>
        <taxon>Pseudomonadota</taxon>
        <taxon>Betaproteobacteria</taxon>
        <taxon>Burkholderiales</taxon>
        <taxon>Oxalobacteraceae</taxon>
        <taxon>Telluria group</taxon>
        <taxon>Massilia</taxon>
    </lineage>
</organism>
<reference evidence="9 10" key="1">
    <citation type="submission" date="2017-10" db="EMBL/GenBank/DDBJ databases">
        <title>Massilia psychrophilum sp. nov., a novel purple-pigmented bacterium isolated from Tianshan glacier, Xinjiang Municipality, China.</title>
        <authorList>
            <person name="Wang H."/>
        </authorList>
    </citation>
    <scope>NUCLEOTIDE SEQUENCE [LARGE SCALE GENOMIC DNA]</scope>
    <source>
        <strain evidence="9 10">JCM 30813</strain>
    </source>
</reference>
<feature type="transmembrane region" description="Helical" evidence="6">
    <location>
        <begin position="35"/>
        <end position="59"/>
    </location>
</feature>
<name>A0A2G8T1R8_9BURK</name>
<evidence type="ECO:0000256" key="4">
    <source>
        <dbReference type="ARBA" id="ARBA00022989"/>
    </source>
</evidence>
<accession>A0A2G8T1R8</accession>
<dbReference type="EMBL" id="PDOB01000012">
    <property type="protein sequence ID" value="PIL39959.1"/>
    <property type="molecule type" value="Genomic_DNA"/>
</dbReference>
<evidence type="ECO:0000259" key="7">
    <source>
        <dbReference type="Pfam" id="PF02706"/>
    </source>
</evidence>
<evidence type="ECO:0000256" key="1">
    <source>
        <dbReference type="ARBA" id="ARBA00004651"/>
    </source>
</evidence>
<dbReference type="OrthoDB" id="8884120at2"/>